<proteinExistence type="predicted"/>
<gene>
    <name evidence="2" type="ORF">OJAV_G00155910</name>
</gene>
<reference evidence="2 3" key="1">
    <citation type="submission" date="2018-11" db="EMBL/GenBank/DDBJ databases">
        <authorList>
            <person name="Lopez-Roques C."/>
            <person name="Donnadieu C."/>
            <person name="Bouchez O."/>
            <person name="Klopp C."/>
            <person name="Cabau C."/>
            <person name="Zahm M."/>
        </authorList>
    </citation>
    <scope>NUCLEOTIDE SEQUENCE [LARGE SCALE GENOMIC DNA]</scope>
    <source>
        <strain evidence="2">RS831</strain>
        <tissue evidence="2">Whole body</tissue>
    </source>
</reference>
<accession>A0A437CI40</accession>
<dbReference type="Proteomes" id="UP000283210">
    <property type="component" value="Chromosome 16"/>
</dbReference>
<evidence type="ECO:0000256" key="1">
    <source>
        <dbReference type="SAM" id="MobiDB-lite"/>
    </source>
</evidence>
<feature type="region of interest" description="Disordered" evidence="1">
    <location>
        <begin position="75"/>
        <end position="102"/>
    </location>
</feature>
<feature type="region of interest" description="Disordered" evidence="1">
    <location>
        <begin position="130"/>
        <end position="153"/>
    </location>
</feature>
<feature type="compositionally biased region" description="Polar residues" evidence="1">
    <location>
        <begin position="141"/>
        <end position="153"/>
    </location>
</feature>
<sequence>MGKNRGRELICRLPARCCFGSGAAVQSLRDHYTNNHAEWLPALSRRSDNRGDDGRRGRKKLAITRRIYAKSHMIADVRAPPPASRMRKGGGAERDQQEEPADMWGCRRSAVKVYSERSIEHSSDLWWTNGRTADLNPGVKSYQQKTESYKIQS</sequence>
<protein>
    <submittedName>
        <fullName evidence="2">Uncharacterized protein</fullName>
    </submittedName>
</protein>
<keyword evidence="3" id="KW-1185">Reference proteome</keyword>
<dbReference type="EMBL" id="CM012452">
    <property type="protein sequence ID" value="RVE62316.1"/>
    <property type="molecule type" value="Genomic_DNA"/>
</dbReference>
<name>A0A437CI40_ORYJA</name>
<dbReference type="AlphaFoldDB" id="A0A437CI40"/>
<organism evidence="2 3">
    <name type="scientific">Oryzias javanicus</name>
    <name type="common">Javanese ricefish</name>
    <name type="synonym">Aplocheilus javanicus</name>
    <dbReference type="NCBI Taxonomy" id="123683"/>
    <lineage>
        <taxon>Eukaryota</taxon>
        <taxon>Metazoa</taxon>
        <taxon>Chordata</taxon>
        <taxon>Craniata</taxon>
        <taxon>Vertebrata</taxon>
        <taxon>Euteleostomi</taxon>
        <taxon>Actinopterygii</taxon>
        <taxon>Neopterygii</taxon>
        <taxon>Teleostei</taxon>
        <taxon>Neoteleostei</taxon>
        <taxon>Acanthomorphata</taxon>
        <taxon>Ovalentaria</taxon>
        <taxon>Atherinomorphae</taxon>
        <taxon>Beloniformes</taxon>
        <taxon>Adrianichthyidae</taxon>
        <taxon>Oryziinae</taxon>
        <taxon>Oryzias</taxon>
    </lineage>
</organism>
<reference evidence="2 3" key="2">
    <citation type="submission" date="2019-01" db="EMBL/GenBank/DDBJ databases">
        <title>A chromosome length genome reference of the Java medaka (oryzias javanicus).</title>
        <authorList>
            <person name="Herpin A."/>
            <person name="Takehana Y."/>
            <person name="Naruse K."/>
            <person name="Ansai S."/>
            <person name="Kawaguchi M."/>
        </authorList>
    </citation>
    <scope>NUCLEOTIDE SEQUENCE [LARGE SCALE GENOMIC DNA]</scope>
    <source>
        <strain evidence="2">RS831</strain>
        <tissue evidence="2">Whole body</tissue>
    </source>
</reference>
<evidence type="ECO:0000313" key="2">
    <source>
        <dbReference type="EMBL" id="RVE62316.1"/>
    </source>
</evidence>
<evidence type="ECO:0000313" key="3">
    <source>
        <dbReference type="Proteomes" id="UP000283210"/>
    </source>
</evidence>